<proteinExistence type="predicted"/>
<dbReference type="AlphaFoldDB" id="A0A316VV60"/>
<keyword evidence="2" id="KW-1185">Reference proteome</keyword>
<reference evidence="1 2" key="1">
    <citation type="journal article" date="2018" name="Mol. Biol. Evol.">
        <title>Broad Genomic Sampling Reveals a Smut Pathogenic Ancestry of the Fungal Clade Ustilaginomycotina.</title>
        <authorList>
            <person name="Kijpornyongpan T."/>
            <person name="Mondo S.J."/>
            <person name="Barry K."/>
            <person name="Sandor L."/>
            <person name="Lee J."/>
            <person name="Lipzen A."/>
            <person name="Pangilinan J."/>
            <person name="LaButti K."/>
            <person name="Hainaut M."/>
            <person name="Henrissat B."/>
            <person name="Grigoriev I.V."/>
            <person name="Spatafora J.W."/>
            <person name="Aime M.C."/>
        </authorList>
    </citation>
    <scope>NUCLEOTIDE SEQUENCE [LARGE SCALE GENOMIC DNA]</scope>
    <source>
        <strain evidence="1 2">MCA 4658</strain>
    </source>
</reference>
<evidence type="ECO:0000313" key="1">
    <source>
        <dbReference type="EMBL" id="PWN41360.1"/>
    </source>
</evidence>
<accession>A0A316VV60</accession>
<dbReference type="EMBL" id="KZ819394">
    <property type="protein sequence ID" value="PWN41360.1"/>
    <property type="molecule type" value="Genomic_DNA"/>
</dbReference>
<evidence type="ECO:0000313" key="2">
    <source>
        <dbReference type="Proteomes" id="UP000245783"/>
    </source>
</evidence>
<dbReference type="InParanoid" id="A0A316VV60"/>
<dbReference type="Proteomes" id="UP000245783">
    <property type="component" value="Unassembled WGS sequence"/>
</dbReference>
<organism evidence="1 2">
    <name type="scientific">Ceraceosorus guamensis</name>
    <dbReference type="NCBI Taxonomy" id="1522189"/>
    <lineage>
        <taxon>Eukaryota</taxon>
        <taxon>Fungi</taxon>
        <taxon>Dikarya</taxon>
        <taxon>Basidiomycota</taxon>
        <taxon>Ustilaginomycotina</taxon>
        <taxon>Exobasidiomycetes</taxon>
        <taxon>Ceraceosorales</taxon>
        <taxon>Ceraceosoraceae</taxon>
        <taxon>Ceraceosorus</taxon>
    </lineage>
</organism>
<gene>
    <name evidence="1" type="ORF">IE81DRAFT_178380</name>
</gene>
<dbReference type="GeneID" id="37032553"/>
<name>A0A316VV60_9BASI</name>
<dbReference type="RefSeq" id="XP_025368520.1">
    <property type="nucleotide sequence ID" value="XM_025510683.1"/>
</dbReference>
<sequence>MLCKRQPQRPLVQRASLTDNLHTGCIVRGETLTLIISIQHSSIGLFCSDPLRAGARKKARVTNNIMCSHASEPLSAGGSLALLPLTCSLGRLRLPMWPLTVDCPCRHLPLRLGMALSFRSLRRRGGSCGRDGALPCLVAEQSIRLDPVL</sequence>
<protein>
    <submittedName>
        <fullName evidence="1">Uncharacterized protein</fullName>
    </submittedName>
</protein>